<dbReference type="AlphaFoldDB" id="K0TM42"/>
<accession>K0TM42</accession>
<protein>
    <submittedName>
        <fullName evidence="2">Uncharacterized protein</fullName>
    </submittedName>
</protein>
<proteinExistence type="predicted"/>
<evidence type="ECO:0000313" key="3">
    <source>
        <dbReference type="Proteomes" id="UP000266841"/>
    </source>
</evidence>
<feature type="non-terminal residue" evidence="2">
    <location>
        <position position="448"/>
    </location>
</feature>
<keyword evidence="3" id="KW-1185">Reference proteome</keyword>
<keyword evidence="1" id="KW-0472">Membrane</keyword>
<comment type="caution">
    <text evidence="2">The sequence shown here is derived from an EMBL/GenBank/DDBJ whole genome shotgun (WGS) entry which is preliminary data.</text>
</comment>
<dbReference type="Proteomes" id="UP000266841">
    <property type="component" value="Unassembled WGS sequence"/>
</dbReference>
<evidence type="ECO:0000313" key="2">
    <source>
        <dbReference type="EMBL" id="EJK72387.1"/>
    </source>
</evidence>
<keyword evidence="1" id="KW-0812">Transmembrane</keyword>
<name>K0TM42_THAOC</name>
<evidence type="ECO:0000256" key="1">
    <source>
        <dbReference type="SAM" id="Phobius"/>
    </source>
</evidence>
<reference evidence="2 3" key="1">
    <citation type="journal article" date="2012" name="Genome Biol.">
        <title>Genome and low-iron response of an oceanic diatom adapted to chronic iron limitation.</title>
        <authorList>
            <person name="Lommer M."/>
            <person name="Specht M."/>
            <person name="Roy A.S."/>
            <person name="Kraemer L."/>
            <person name="Andreson R."/>
            <person name="Gutowska M.A."/>
            <person name="Wolf J."/>
            <person name="Bergner S.V."/>
            <person name="Schilhabel M.B."/>
            <person name="Klostermeier U.C."/>
            <person name="Beiko R.G."/>
            <person name="Rosenstiel P."/>
            <person name="Hippler M."/>
            <person name="Laroche J."/>
        </authorList>
    </citation>
    <scope>NUCLEOTIDE SEQUENCE [LARGE SCALE GENOMIC DNA]</scope>
    <source>
        <strain evidence="2 3">CCMP1005</strain>
    </source>
</reference>
<keyword evidence="1" id="KW-1133">Transmembrane helix</keyword>
<organism evidence="2 3">
    <name type="scientific">Thalassiosira oceanica</name>
    <name type="common">Marine diatom</name>
    <dbReference type="NCBI Taxonomy" id="159749"/>
    <lineage>
        <taxon>Eukaryota</taxon>
        <taxon>Sar</taxon>
        <taxon>Stramenopiles</taxon>
        <taxon>Ochrophyta</taxon>
        <taxon>Bacillariophyta</taxon>
        <taxon>Coscinodiscophyceae</taxon>
        <taxon>Thalassiosirophycidae</taxon>
        <taxon>Thalassiosirales</taxon>
        <taxon>Thalassiosiraceae</taxon>
        <taxon>Thalassiosira</taxon>
    </lineage>
</organism>
<dbReference type="EMBL" id="AGNL01005925">
    <property type="protein sequence ID" value="EJK72387.1"/>
    <property type="molecule type" value="Genomic_DNA"/>
</dbReference>
<feature type="transmembrane region" description="Helical" evidence="1">
    <location>
        <begin position="118"/>
        <end position="139"/>
    </location>
</feature>
<gene>
    <name evidence="2" type="ORF">THAOC_06086</name>
</gene>
<sequence length="448" mass="50198">MVVAGDLWRDISSSNIIHTNNLGTPSVSTHQTLGRLVFPIQSFVYVCSRNSFVAPLSISADAPLASAAVVPRRSPDVTSSELNATSLEMAARSPRRMRRHAAERRARVNVPRHSQCDWILFWCLLFLINIAYLVPLDLVGEEVDTGKVNPLSGKVQGRFISTALLASPFPRPGPASTARPTPFELGSGDPMYLQAGEGSPETPRRRIEAAKNKIVPGIQPVRCCGLRKHTLHGRLHSRRRGRIRSAPARARIAASNGRLRSDRIFPIHLACLNHMCPHQDRMVQELARRNPTALGHLASPWQDKLSFSTRLHDTDCLPIHVYHSGMDKVDLETVKLMVDLCPISLDPAGKNEIQPLHIYLKSAFEPDFRVRVVKYLLEKRPSSIRHRCSSAYCWGLPLQIACENCCISHDIIQCLADEWHEGLFQKDHRGFFPITGYVQNVPYMDNMI</sequence>